<dbReference type="InterPro" id="IPR003961">
    <property type="entry name" value="FN3_dom"/>
</dbReference>
<keyword evidence="4" id="KW-1185">Reference proteome</keyword>
<dbReference type="PROSITE" id="PS50853">
    <property type="entry name" value="FN3"/>
    <property type="match status" value="2"/>
</dbReference>
<feature type="compositionally biased region" description="Low complexity" evidence="1">
    <location>
        <begin position="318"/>
        <end position="332"/>
    </location>
</feature>
<dbReference type="SMART" id="SM00060">
    <property type="entry name" value="FN3"/>
    <property type="match status" value="3"/>
</dbReference>
<dbReference type="PROSITE" id="PS50092">
    <property type="entry name" value="TSP1"/>
    <property type="match status" value="1"/>
</dbReference>
<gene>
    <name evidence="3" type="ORF">EHR01_05890</name>
</gene>
<dbReference type="SUPFAM" id="SSF82895">
    <property type="entry name" value="TSP-1 type 1 repeat"/>
    <property type="match status" value="1"/>
</dbReference>
<evidence type="ECO:0000256" key="1">
    <source>
        <dbReference type="SAM" id="MobiDB-lite"/>
    </source>
</evidence>
<organism evidence="3 4">
    <name type="scientific">Leptospira mtsangambouensis</name>
    <dbReference type="NCBI Taxonomy" id="2484912"/>
    <lineage>
        <taxon>Bacteria</taxon>
        <taxon>Pseudomonadati</taxon>
        <taxon>Spirochaetota</taxon>
        <taxon>Spirochaetia</taxon>
        <taxon>Leptospirales</taxon>
        <taxon>Leptospiraceae</taxon>
        <taxon>Leptospira</taxon>
    </lineage>
</organism>
<feature type="domain" description="Fibronectin type-III" evidence="2">
    <location>
        <begin position="441"/>
        <end position="552"/>
    </location>
</feature>
<feature type="domain" description="Fibronectin type-III" evidence="2">
    <location>
        <begin position="557"/>
        <end position="667"/>
    </location>
</feature>
<dbReference type="PANTHER" id="PTHR16311:SF3">
    <property type="entry name" value="THROMBOSPONDIN TYPE-1 DOMAIN-CONTAINING PROTEIN 1"/>
    <property type="match status" value="1"/>
</dbReference>
<dbReference type="InterPro" id="IPR000884">
    <property type="entry name" value="TSP1_rpt"/>
</dbReference>
<dbReference type="EMBL" id="RQHK01000002">
    <property type="protein sequence ID" value="TGM82311.1"/>
    <property type="molecule type" value="Genomic_DNA"/>
</dbReference>
<comment type="caution">
    <text evidence="3">The sequence shown here is derived from an EMBL/GenBank/DDBJ whole genome shotgun (WGS) entry which is preliminary data.</text>
</comment>
<dbReference type="Gene3D" id="2.20.100.10">
    <property type="entry name" value="Thrombospondin type-1 (TSP1) repeat"/>
    <property type="match status" value="1"/>
</dbReference>
<dbReference type="Pfam" id="PF00090">
    <property type="entry name" value="TSP_1"/>
    <property type="match status" value="1"/>
</dbReference>
<dbReference type="SMART" id="SM00209">
    <property type="entry name" value="TSP1"/>
    <property type="match status" value="1"/>
</dbReference>
<protein>
    <submittedName>
        <fullName evidence="3">Fibronectin type III</fullName>
    </submittedName>
</protein>
<dbReference type="Gene3D" id="2.60.40.10">
    <property type="entry name" value="Immunoglobulins"/>
    <property type="match status" value="4"/>
</dbReference>
<dbReference type="CDD" id="cd00063">
    <property type="entry name" value="FN3"/>
    <property type="match status" value="2"/>
</dbReference>
<dbReference type="InterPro" id="IPR038877">
    <property type="entry name" value="THSD1"/>
</dbReference>
<dbReference type="InterPro" id="IPR036116">
    <property type="entry name" value="FN3_sf"/>
</dbReference>
<evidence type="ECO:0000313" key="4">
    <source>
        <dbReference type="Proteomes" id="UP000297940"/>
    </source>
</evidence>
<evidence type="ECO:0000259" key="2">
    <source>
        <dbReference type="PROSITE" id="PS50853"/>
    </source>
</evidence>
<dbReference type="SUPFAM" id="SSF49265">
    <property type="entry name" value="Fibronectin type III"/>
    <property type="match status" value="2"/>
</dbReference>
<reference evidence="4" key="1">
    <citation type="journal article" date="2019" name="PLoS Negl. Trop. Dis.">
        <title>Revisiting the worldwide diversity of Leptospira species in the environment.</title>
        <authorList>
            <person name="Vincent A.T."/>
            <person name="Schiettekatte O."/>
            <person name="Bourhy P."/>
            <person name="Veyrier F.J."/>
            <person name="Picardeau M."/>
        </authorList>
    </citation>
    <scope>NUCLEOTIDE SEQUENCE [LARGE SCALE GENOMIC DNA]</scope>
    <source>
        <strain evidence="4">201601298</strain>
    </source>
</reference>
<name>A0ABY2P4C1_9LEPT</name>
<dbReference type="InterPro" id="IPR013783">
    <property type="entry name" value="Ig-like_fold"/>
</dbReference>
<proteinExistence type="predicted"/>
<dbReference type="PANTHER" id="PTHR16311">
    <property type="entry name" value="THROMBOSPONDIN TYPE I DOMAIN-CONTAINING 1"/>
    <property type="match status" value="1"/>
</dbReference>
<dbReference type="InterPro" id="IPR036383">
    <property type="entry name" value="TSP1_rpt_sf"/>
</dbReference>
<dbReference type="RefSeq" id="WP_135693733.1">
    <property type="nucleotide sequence ID" value="NZ_RQHK01000002.1"/>
</dbReference>
<sequence length="1056" mass="112766">MKKIISILIMGQLLVSCIAFLDFSKESDKKLQELGLVAGSVTSVGSVTAGPAGTMIKSTDGNFEVLIPPGAMDEEKTFSIKKYNFAPSSLPNGYIPTTEAYEITPSYRFKKDVVISIVQETEKIEALNLAKQKSQGFIYSTTPDSDNSGRVTGGWDTGLTTASGDKIQFQSRTFSIFGGGTPPPGNGAPNIVGAFYDFKPGGSFLPFRVRAQIIEPDGDNMNVYLVTGPAGQGTVAIPMTSEPGNWYSALIPYEAMVQTGIQIQILAVDIYGNNTTRPSTDMFVYPVSSGNPAYVSNYDTDKDNDGYLDAWEIDNGFNPNNASSPNASSFPDNDLDGIPNVADHTPNGELNPQIDALTVIPVQARMYLDEKITFSILATYLGSPRYVRSTFVTTGNALSGTPVGEFSSSVFQAIAPGIAGVQVTVGSFQATSTVTVVDTLPPNNITTLTATAMSTTRVRLRWQAPGNDGPFGKVSAYEIRRSTNNIDTDAKCSQASTIFHTLTPKNAGSVEIWDANGHSPNSTYFYCIRAYDHNGNRNEWASSNVSATTYAVSDTVRPADITTLTATAITNESIQLSWTAVGDDGNTGNASSYEIRRSASVINTDTDCDNSHEISNSISGVSVGTNISINASQLSANTRYYFCVRAYDEVGNRSRWNGVVSAITMIGNLPPIVNAGPDQYNAMATAPVTLNGSQSYDPDSGVCSANPASYVYSWTIISKPLTSNLTNAQITNGTQLNASFIPDVAGVYTLELRFLDSSSTCFGGPRMGTDFVQITVHESDLVPPAQVSSFIGTAISQDQIQLSWLNVGDDGMTGSINRYEIGVSINPITNENECLNAPWKYSPNITNFVPNAQVATVIGGLFQNTTYHVCIAGYDEVGNRGQANIGLTVTTIAGTSGWGQWTEWTGCSTKCGLGTRTRSRICLDPVAGCGGSGVETISCHLKTCDVNIYVANNNANGYTESVSCPAGYVRGSNTTVQVNSGTYQHHGWDYFLPGWACGAYRGYTSVTTPGGFSFNNTSDGVVVYFSNSNPPATDLPCTSFVLESNRTIGIYCSEVP</sequence>
<dbReference type="PROSITE" id="PS00018">
    <property type="entry name" value="EF_HAND_1"/>
    <property type="match status" value="1"/>
</dbReference>
<dbReference type="Pfam" id="PF00041">
    <property type="entry name" value="fn3"/>
    <property type="match status" value="1"/>
</dbReference>
<dbReference type="InterPro" id="IPR018247">
    <property type="entry name" value="EF_Hand_1_Ca_BS"/>
</dbReference>
<evidence type="ECO:0000313" key="3">
    <source>
        <dbReference type="EMBL" id="TGM82311.1"/>
    </source>
</evidence>
<dbReference type="Proteomes" id="UP000297940">
    <property type="component" value="Unassembled WGS sequence"/>
</dbReference>
<dbReference type="PROSITE" id="PS51257">
    <property type="entry name" value="PROKAR_LIPOPROTEIN"/>
    <property type="match status" value="1"/>
</dbReference>
<feature type="region of interest" description="Disordered" evidence="1">
    <location>
        <begin position="318"/>
        <end position="338"/>
    </location>
</feature>
<accession>A0ABY2P4C1</accession>